<evidence type="ECO:0000256" key="3">
    <source>
        <dbReference type="SAM" id="SignalP"/>
    </source>
</evidence>
<dbReference type="InterPro" id="IPR012533">
    <property type="entry name" value="YcnI-copper_dom"/>
</dbReference>
<feature type="signal peptide" evidence="3">
    <location>
        <begin position="1"/>
        <end position="25"/>
    </location>
</feature>
<dbReference type="HOGENOM" id="CLU_1348089_0_0_11"/>
<reference evidence="6" key="2">
    <citation type="submission" date="2023-11" db="EMBL/GenBank/DDBJ databases">
        <title>MicrobeMod: A computational toolkit for identifying prokaryotic methylation and restriction-modification with nanopore sequencing.</title>
        <authorList>
            <person name="Crits-Christoph A."/>
            <person name="Kang S.C."/>
            <person name="Lee H."/>
            <person name="Ostrov N."/>
        </authorList>
    </citation>
    <scope>NUCLEOTIDE SEQUENCE</scope>
    <source>
        <strain evidence="6">ATCC 51242</strain>
    </source>
</reference>
<dbReference type="Proteomes" id="UP000025229">
    <property type="component" value="Chromosome"/>
</dbReference>
<feature type="transmembrane region" description="Helical" evidence="2">
    <location>
        <begin position="180"/>
        <end position="199"/>
    </location>
</feature>
<protein>
    <submittedName>
        <fullName evidence="6">DUF1775 domain-containing protein</fullName>
    </submittedName>
</protein>
<dbReference type="AlphaFoldDB" id="A0A023X2A4"/>
<evidence type="ECO:0000313" key="7">
    <source>
        <dbReference type="Proteomes" id="UP000025229"/>
    </source>
</evidence>
<dbReference type="Pfam" id="PF07987">
    <property type="entry name" value="DUF1775"/>
    <property type="match status" value="1"/>
</dbReference>
<gene>
    <name evidence="5" type="ORF">RradSPS_1200</name>
    <name evidence="6" type="ORF">SIL72_07575</name>
</gene>
<evidence type="ECO:0000313" key="5">
    <source>
        <dbReference type="EMBL" id="AHY46483.1"/>
    </source>
</evidence>
<dbReference type="Proteomes" id="UP001281130">
    <property type="component" value="Unassembled WGS sequence"/>
</dbReference>
<keyword evidence="3" id="KW-0732">Signal</keyword>
<dbReference type="RefSeq" id="WP_143533900.1">
    <property type="nucleotide sequence ID" value="NZ_CP007514.1"/>
</dbReference>
<keyword evidence="2" id="KW-0812">Transmembrane</keyword>
<dbReference type="EMBL" id="CP007514">
    <property type="protein sequence ID" value="AHY46483.1"/>
    <property type="molecule type" value="Genomic_DNA"/>
</dbReference>
<proteinExistence type="predicted"/>
<dbReference type="STRING" id="42256.RradSPS_1200"/>
<dbReference type="Gene3D" id="2.60.40.2230">
    <property type="entry name" value="Uncharacterised protein YcnI-like PF07987, DUF1775"/>
    <property type="match status" value="1"/>
</dbReference>
<evidence type="ECO:0000256" key="1">
    <source>
        <dbReference type="SAM" id="MobiDB-lite"/>
    </source>
</evidence>
<keyword evidence="2" id="KW-1133">Transmembrane helix</keyword>
<feature type="region of interest" description="Disordered" evidence="1">
    <location>
        <begin position="127"/>
        <end position="175"/>
    </location>
</feature>
<reference evidence="5 7" key="1">
    <citation type="submission" date="2014-03" db="EMBL/GenBank/DDBJ databases">
        <title>Complete genome sequence of the Radio-Resistant Rubrobacter radiotolerans RSPS-4.</title>
        <authorList>
            <person name="Egas C.C."/>
            <person name="Barroso C.C."/>
            <person name="Froufe H.J.C."/>
            <person name="Pacheco J.J."/>
            <person name="Albuquerque L.L."/>
            <person name="da Costa M.M.S."/>
        </authorList>
    </citation>
    <scope>NUCLEOTIDE SEQUENCE [LARGE SCALE GENOMIC DNA]</scope>
    <source>
        <strain evidence="5 7">RSPS-4</strain>
    </source>
</reference>
<feature type="compositionally biased region" description="Polar residues" evidence="1">
    <location>
        <begin position="137"/>
        <end position="146"/>
    </location>
</feature>
<dbReference type="KEGG" id="rrd:RradSPS_1200"/>
<evidence type="ECO:0000259" key="4">
    <source>
        <dbReference type="Pfam" id="PF07987"/>
    </source>
</evidence>
<evidence type="ECO:0000256" key="2">
    <source>
        <dbReference type="SAM" id="Phobius"/>
    </source>
</evidence>
<evidence type="ECO:0000313" key="6">
    <source>
        <dbReference type="EMBL" id="MDX5893890.1"/>
    </source>
</evidence>
<name>A0A023X2A4_RUBRA</name>
<keyword evidence="7" id="KW-1185">Reference proteome</keyword>
<keyword evidence="2" id="KW-0472">Membrane</keyword>
<sequence length="203" mass="20866">MILRPLTLLVTSAGLTLGLASAALAHTEVSPQTVEPGATETFTVSTPGEREAPIVEVRVEVPEGFEVLDVPPADGWEGVVEGDSVVWSGGEIPSGRAQEFAFEARAPEEPGEYAWRAFDRYADGHVSRWTGPPDSESPASVTTVGDSASGGDGSHNHDAASGAADEGSLPETGGPEYSPGPFVLLGIAALIAAACSGSLRRRA</sequence>
<feature type="domain" description="YncI copper-binding" evidence="4">
    <location>
        <begin position="84"/>
        <end position="139"/>
    </location>
</feature>
<feature type="chain" id="PRO_5001525178" evidence="3">
    <location>
        <begin position="26"/>
        <end position="203"/>
    </location>
</feature>
<dbReference type="OrthoDB" id="9796962at2"/>
<dbReference type="eggNOG" id="COG4549">
    <property type="taxonomic scope" value="Bacteria"/>
</dbReference>
<accession>A0A023X2A4</accession>
<organism evidence="5 7">
    <name type="scientific">Rubrobacter radiotolerans</name>
    <name type="common">Arthrobacter radiotolerans</name>
    <dbReference type="NCBI Taxonomy" id="42256"/>
    <lineage>
        <taxon>Bacteria</taxon>
        <taxon>Bacillati</taxon>
        <taxon>Actinomycetota</taxon>
        <taxon>Rubrobacteria</taxon>
        <taxon>Rubrobacterales</taxon>
        <taxon>Rubrobacteraceae</taxon>
        <taxon>Rubrobacter</taxon>
    </lineage>
</organism>
<dbReference type="InterPro" id="IPR038507">
    <property type="entry name" value="YcnI-like_sf"/>
</dbReference>
<dbReference type="EMBL" id="JAWXXX010000001">
    <property type="protein sequence ID" value="MDX5893890.1"/>
    <property type="molecule type" value="Genomic_DNA"/>
</dbReference>